<reference evidence="1" key="1">
    <citation type="submission" date="2020-05" db="EMBL/GenBank/DDBJ databases">
        <title>Mycena genomes resolve the evolution of fungal bioluminescence.</title>
        <authorList>
            <person name="Tsai I.J."/>
        </authorList>
    </citation>
    <scope>NUCLEOTIDE SEQUENCE</scope>
    <source>
        <strain evidence="1">160909Yilan</strain>
    </source>
</reference>
<gene>
    <name evidence="1" type="ORF">MSAN_00812100</name>
</gene>
<accession>A0A8H6YYV5</accession>
<keyword evidence="2" id="KW-1185">Reference proteome</keyword>
<dbReference type="Proteomes" id="UP000623467">
    <property type="component" value="Unassembled WGS sequence"/>
</dbReference>
<evidence type="ECO:0000313" key="1">
    <source>
        <dbReference type="EMBL" id="KAF7367492.1"/>
    </source>
</evidence>
<sequence>MWKMPWRPITYEGAKSRTGQGEEHIRPHCRALLPLSATAGMTMTVLRTQAFGDVNVTSVSSIGTAFVQVLYSVHVSSHNYRDNCKIPLLPTPSPLLPCVDRTLRSPLPSTIPSAAAAPCDTPRCSAIQRICPLSNPR</sequence>
<name>A0A8H6YYV5_9AGAR</name>
<dbReference type="AlphaFoldDB" id="A0A8H6YYV5"/>
<protein>
    <submittedName>
        <fullName evidence="1">Uncharacterized protein</fullName>
    </submittedName>
</protein>
<dbReference type="EMBL" id="JACAZH010000005">
    <property type="protein sequence ID" value="KAF7367492.1"/>
    <property type="molecule type" value="Genomic_DNA"/>
</dbReference>
<proteinExistence type="predicted"/>
<organism evidence="1 2">
    <name type="scientific">Mycena sanguinolenta</name>
    <dbReference type="NCBI Taxonomy" id="230812"/>
    <lineage>
        <taxon>Eukaryota</taxon>
        <taxon>Fungi</taxon>
        <taxon>Dikarya</taxon>
        <taxon>Basidiomycota</taxon>
        <taxon>Agaricomycotina</taxon>
        <taxon>Agaricomycetes</taxon>
        <taxon>Agaricomycetidae</taxon>
        <taxon>Agaricales</taxon>
        <taxon>Marasmiineae</taxon>
        <taxon>Mycenaceae</taxon>
        <taxon>Mycena</taxon>
    </lineage>
</organism>
<evidence type="ECO:0000313" key="2">
    <source>
        <dbReference type="Proteomes" id="UP000623467"/>
    </source>
</evidence>
<comment type="caution">
    <text evidence="1">The sequence shown here is derived from an EMBL/GenBank/DDBJ whole genome shotgun (WGS) entry which is preliminary data.</text>
</comment>